<evidence type="ECO:0008006" key="4">
    <source>
        <dbReference type="Google" id="ProtNLM"/>
    </source>
</evidence>
<protein>
    <recommendedName>
        <fullName evidence="4">DUF2530 domain-containing protein</fullName>
    </recommendedName>
</protein>
<gene>
    <name evidence="2" type="ORF">G7077_09405</name>
</gene>
<evidence type="ECO:0000313" key="3">
    <source>
        <dbReference type="Proteomes" id="UP000503222"/>
    </source>
</evidence>
<evidence type="ECO:0000256" key="1">
    <source>
        <dbReference type="SAM" id="Phobius"/>
    </source>
</evidence>
<sequence length="83" mass="9236">MRHETVTVDRPGFDFKAAGYLVSIASVILLGIVAWPTRSEPQWHKSVLLAGIATSILGMGFRYLAHLKQRRELQQAKMQKTGG</sequence>
<keyword evidence="1" id="KW-0472">Membrane</keyword>
<proteinExistence type="predicted"/>
<accession>A0A6G7YQR8</accession>
<dbReference type="EMBL" id="CP049869">
    <property type="protein sequence ID" value="QIK79077.1"/>
    <property type="molecule type" value="Genomic_DNA"/>
</dbReference>
<dbReference type="AlphaFoldDB" id="A0A6G7YQR8"/>
<name>A0A6G7YQR8_9SPHN</name>
<feature type="transmembrane region" description="Helical" evidence="1">
    <location>
        <begin position="47"/>
        <end position="65"/>
    </location>
</feature>
<feature type="transmembrane region" description="Helical" evidence="1">
    <location>
        <begin position="17"/>
        <end position="35"/>
    </location>
</feature>
<evidence type="ECO:0000313" key="2">
    <source>
        <dbReference type="EMBL" id="QIK79077.1"/>
    </source>
</evidence>
<dbReference type="KEGG" id="spii:G7077_09405"/>
<dbReference type="RefSeq" id="WP_166411468.1">
    <property type="nucleotide sequence ID" value="NZ_CP049869.1"/>
</dbReference>
<organism evidence="2 3">
    <name type="scientific">Sphingomonas piscis</name>
    <dbReference type="NCBI Taxonomy" id="2714943"/>
    <lineage>
        <taxon>Bacteria</taxon>
        <taxon>Pseudomonadati</taxon>
        <taxon>Pseudomonadota</taxon>
        <taxon>Alphaproteobacteria</taxon>
        <taxon>Sphingomonadales</taxon>
        <taxon>Sphingomonadaceae</taxon>
        <taxon>Sphingomonas</taxon>
    </lineage>
</organism>
<dbReference type="Proteomes" id="UP000503222">
    <property type="component" value="Chromosome"/>
</dbReference>
<reference evidence="2 3" key="1">
    <citation type="submission" date="2020-03" db="EMBL/GenBank/DDBJ databases">
        <title>Sphingomonas sp. nov., isolated from fish.</title>
        <authorList>
            <person name="Hyun D.-W."/>
            <person name="Bae J.-W."/>
        </authorList>
    </citation>
    <scope>NUCLEOTIDE SEQUENCE [LARGE SCALE GENOMIC DNA]</scope>
    <source>
        <strain evidence="2 3">HDW15B</strain>
    </source>
</reference>
<keyword evidence="1" id="KW-1133">Transmembrane helix</keyword>
<keyword evidence="1" id="KW-0812">Transmembrane</keyword>
<keyword evidence="3" id="KW-1185">Reference proteome</keyword>